<dbReference type="EMBL" id="PVWQ01000013">
    <property type="protein sequence ID" value="RDW65851.1"/>
    <property type="molecule type" value="Genomic_DNA"/>
</dbReference>
<name>A0A3D8QVY1_9EURO</name>
<dbReference type="AlphaFoldDB" id="A0A3D8QVY1"/>
<gene>
    <name evidence="1" type="ORF">DSM5745_09590</name>
</gene>
<proteinExistence type="predicted"/>
<evidence type="ECO:0000313" key="1">
    <source>
        <dbReference type="EMBL" id="RDW65851.1"/>
    </source>
</evidence>
<sequence>MYSSKRLQALANTGRTGGTPKVTSMYGGWYDAPNGKRYFGLGKVVEIGITHDGGTYVRVEPTATRTGTNTGTRFDFFDPATDEDMPRDQYPKDLETRRRAIHVHRPGTFVGEPTLGLGPGDTKYGLYISARNVTHYGVGKIVRAELGKDGKLCGRYTVEPPRLRGGLPFWELYIREDILDEDLPRSPYSGSLETQQREDKNRPRRHELIMLNFMDVRLSRQGGQVTHPQLGSEHVGAYFAPDGQWFVGAGKIVAVGYVLSPISLEHWYVYVEPTAEKGGDYDFFHPVTREWMDELPSNAIPGVQCSVSQRKKIFASRWRDLPPIRRKPEIGAEYHGRYCPPSAPKRDVYVGVGKVVKTGINEKNQIWVEVEPIASKRGNLHYKFWDPWSGKEMPDQYWPLE</sequence>
<protein>
    <submittedName>
        <fullName evidence="1">Uncharacterized protein</fullName>
    </submittedName>
</protein>
<dbReference type="OrthoDB" id="4509699at2759"/>
<dbReference type="RefSeq" id="XP_026599954.1">
    <property type="nucleotide sequence ID" value="XM_026751606.1"/>
</dbReference>
<keyword evidence="2" id="KW-1185">Reference proteome</keyword>
<dbReference type="Proteomes" id="UP000256690">
    <property type="component" value="Unassembled WGS sequence"/>
</dbReference>
<comment type="caution">
    <text evidence="1">The sequence shown here is derived from an EMBL/GenBank/DDBJ whole genome shotgun (WGS) entry which is preliminary data.</text>
</comment>
<evidence type="ECO:0000313" key="2">
    <source>
        <dbReference type="Proteomes" id="UP000256690"/>
    </source>
</evidence>
<accession>A0A3D8QVY1</accession>
<organism evidence="1 2">
    <name type="scientific">Aspergillus mulundensis</name>
    <dbReference type="NCBI Taxonomy" id="1810919"/>
    <lineage>
        <taxon>Eukaryota</taxon>
        <taxon>Fungi</taxon>
        <taxon>Dikarya</taxon>
        <taxon>Ascomycota</taxon>
        <taxon>Pezizomycotina</taxon>
        <taxon>Eurotiomycetes</taxon>
        <taxon>Eurotiomycetidae</taxon>
        <taxon>Eurotiales</taxon>
        <taxon>Aspergillaceae</taxon>
        <taxon>Aspergillus</taxon>
        <taxon>Aspergillus subgen. Nidulantes</taxon>
    </lineage>
</organism>
<reference evidence="1 2" key="1">
    <citation type="journal article" date="2018" name="IMA Fungus">
        <title>IMA Genome-F 9: Draft genome sequence of Annulohypoxylon stygium, Aspergillus mulundensis, Berkeleyomyces basicola (syn. Thielaviopsis basicola), Ceratocystis smalleyi, two Cercospora beticola strains, Coleophoma cylindrospora, Fusarium fracticaudum, Phialophora cf. hyalina, and Morchella septimelata.</title>
        <authorList>
            <person name="Wingfield B.D."/>
            <person name="Bills G.F."/>
            <person name="Dong Y."/>
            <person name="Huang W."/>
            <person name="Nel W.J."/>
            <person name="Swalarsk-Parry B.S."/>
            <person name="Vaghefi N."/>
            <person name="Wilken P.M."/>
            <person name="An Z."/>
            <person name="de Beer Z.W."/>
            <person name="De Vos L."/>
            <person name="Chen L."/>
            <person name="Duong T.A."/>
            <person name="Gao Y."/>
            <person name="Hammerbacher A."/>
            <person name="Kikkert J.R."/>
            <person name="Li Y."/>
            <person name="Li H."/>
            <person name="Li K."/>
            <person name="Li Q."/>
            <person name="Liu X."/>
            <person name="Ma X."/>
            <person name="Naidoo K."/>
            <person name="Pethybridge S.J."/>
            <person name="Sun J."/>
            <person name="Steenkamp E.T."/>
            <person name="van der Nest M.A."/>
            <person name="van Wyk S."/>
            <person name="Wingfield M.J."/>
            <person name="Xiong C."/>
            <person name="Yue Q."/>
            <person name="Zhang X."/>
        </authorList>
    </citation>
    <scope>NUCLEOTIDE SEQUENCE [LARGE SCALE GENOMIC DNA]</scope>
    <source>
        <strain evidence="1 2">DSM 5745</strain>
    </source>
</reference>
<dbReference type="GeneID" id="38119960"/>